<dbReference type="OrthoDB" id="9811615at2"/>
<comment type="similarity">
    <text evidence="1 2">Belongs to the small heat shock protein (HSP20) family.</text>
</comment>
<sequence>MMMVPYMFNEALMDDLFSNDWEHDFDRAMKAAAPRGMFGKRAANVMKTDVRENKDSYDVFVDLPGFKKEDVKLDLDNGYLTISAQRNEELDDKDNEGRYIRQERATGSCARSFYVGKELEPKDISAKFENGILTLHLPKAEAKKLEPKQTLIEIE</sequence>
<dbReference type="EMBL" id="FUYF01000001">
    <property type="protein sequence ID" value="SKA74334.1"/>
    <property type="molecule type" value="Genomic_DNA"/>
</dbReference>
<dbReference type="Gene3D" id="2.60.40.790">
    <property type="match status" value="1"/>
</dbReference>
<evidence type="ECO:0000313" key="4">
    <source>
        <dbReference type="EMBL" id="SKA74334.1"/>
    </source>
</evidence>
<dbReference type="SUPFAM" id="SSF49764">
    <property type="entry name" value="HSP20-like chaperones"/>
    <property type="match status" value="1"/>
</dbReference>
<dbReference type="PROSITE" id="PS01031">
    <property type="entry name" value="SHSP"/>
    <property type="match status" value="1"/>
</dbReference>
<evidence type="ECO:0000259" key="3">
    <source>
        <dbReference type="PROSITE" id="PS01031"/>
    </source>
</evidence>
<dbReference type="InterPro" id="IPR031107">
    <property type="entry name" value="Small_HSP"/>
</dbReference>
<accession>A0A1T4WAI7</accession>
<protein>
    <submittedName>
        <fullName evidence="4">Molecular chaperone IbpA, HSP20 family</fullName>
    </submittedName>
</protein>
<dbReference type="Proteomes" id="UP000190286">
    <property type="component" value="Unassembled WGS sequence"/>
</dbReference>
<dbReference type="RefSeq" id="WP_143402642.1">
    <property type="nucleotide sequence ID" value="NZ_CAKVQS010000021.1"/>
</dbReference>
<dbReference type="InterPro" id="IPR008978">
    <property type="entry name" value="HSP20-like_chaperone"/>
</dbReference>
<evidence type="ECO:0000256" key="1">
    <source>
        <dbReference type="PROSITE-ProRule" id="PRU00285"/>
    </source>
</evidence>
<dbReference type="STRING" id="745368.SAMN02745178_00313"/>
<dbReference type="InterPro" id="IPR002068">
    <property type="entry name" value="A-crystallin/Hsp20_dom"/>
</dbReference>
<dbReference type="AlphaFoldDB" id="A0A1T4WAI7"/>
<evidence type="ECO:0000256" key="2">
    <source>
        <dbReference type="RuleBase" id="RU003616"/>
    </source>
</evidence>
<keyword evidence="5" id="KW-1185">Reference proteome</keyword>
<dbReference type="PANTHER" id="PTHR11527">
    <property type="entry name" value="HEAT-SHOCK PROTEIN 20 FAMILY MEMBER"/>
    <property type="match status" value="1"/>
</dbReference>
<dbReference type="Pfam" id="PF00011">
    <property type="entry name" value="HSP20"/>
    <property type="match status" value="1"/>
</dbReference>
<reference evidence="4 5" key="1">
    <citation type="submission" date="2017-02" db="EMBL/GenBank/DDBJ databases">
        <authorList>
            <person name="Peterson S.W."/>
        </authorList>
    </citation>
    <scope>NUCLEOTIDE SEQUENCE [LARGE SCALE GENOMIC DNA]</scope>
    <source>
        <strain evidence="4 5">ATCC 27749</strain>
    </source>
</reference>
<evidence type="ECO:0000313" key="5">
    <source>
        <dbReference type="Proteomes" id="UP000190286"/>
    </source>
</evidence>
<name>A0A1T4WAI7_9FIRM</name>
<organism evidence="4 5">
    <name type="scientific">Gemmiger formicilis</name>
    <dbReference type="NCBI Taxonomy" id="745368"/>
    <lineage>
        <taxon>Bacteria</taxon>
        <taxon>Bacillati</taxon>
        <taxon>Bacillota</taxon>
        <taxon>Clostridia</taxon>
        <taxon>Eubacteriales</taxon>
        <taxon>Gemmiger</taxon>
    </lineage>
</organism>
<proteinExistence type="inferred from homology"/>
<dbReference type="CDD" id="cd06471">
    <property type="entry name" value="ACD_LpsHSP_like"/>
    <property type="match status" value="1"/>
</dbReference>
<feature type="domain" description="SHSP" evidence="3">
    <location>
        <begin position="39"/>
        <end position="155"/>
    </location>
</feature>
<gene>
    <name evidence="4" type="ORF">SAMN02745178_00313</name>
</gene>